<evidence type="ECO:0000313" key="1">
    <source>
        <dbReference type="EMBL" id="MDC6639024.1"/>
    </source>
</evidence>
<dbReference type="Proteomes" id="UP001149314">
    <property type="component" value="Unassembled WGS sequence"/>
</dbReference>
<dbReference type="RefSeq" id="WP_032615288.1">
    <property type="nucleotide sequence ID" value="NZ_CBCYCG010000010.1"/>
</dbReference>
<organism evidence="3 4">
    <name type="scientific">Leclercia adecarboxylata</name>
    <dbReference type="NCBI Taxonomy" id="83655"/>
    <lineage>
        <taxon>Bacteria</taxon>
        <taxon>Pseudomonadati</taxon>
        <taxon>Pseudomonadota</taxon>
        <taxon>Gammaproteobacteria</taxon>
        <taxon>Enterobacterales</taxon>
        <taxon>Enterobacteriaceae</taxon>
        <taxon>Leclercia</taxon>
    </lineage>
</organism>
<name>A0A7H0FCQ6_9ENTR</name>
<reference evidence="1" key="3">
    <citation type="journal article" date="2023" name="Genes Genomics">
        <title>Genomic insights of Leclercia adecarboxylata strains linked to an outbreak in public hospitals in Mexico.</title>
        <authorList>
            <person name="Barrios-Villa E."/>
            <person name="Pacheco-Flores B."/>
            <person name="Lozano-Zarain P."/>
            <person name="Del Campo-Ortega R."/>
            <person name="de Jesus Ascencio-Montiel I."/>
            <person name="Gonzalez-Leon M."/>
            <person name="Camorlinga-Ponce M."/>
            <person name="Gaytan Cervantes F.J."/>
            <person name="Gonzalez Torres C."/>
            <person name="Aguilar E."/>
            <person name="Gonzalez Ibarra J."/>
            <person name="Torres Lopez F.J."/>
            <person name="Rosas-Vargas H."/>
            <person name="Gonzalez-Bonilla C.R."/>
            <person name="Del Carmen Rocha-Gracia R."/>
        </authorList>
    </citation>
    <scope>NUCLEOTIDE SEQUENCE</scope>
    <source>
        <strain evidence="1">Lac40</strain>
    </source>
</reference>
<protein>
    <submittedName>
        <fullName evidence="3">Uncharacterized protein</fullName>
    </submittedName>
</protein>
<evidence type="ECO:0000313" key="4">
    <source>
        <dbReference type="Proteomes" id="UP000222768"/>
    </source>
</evidence>
<dbReference type="Proteomes" id="UP000222768">
    <property type="component" value="Unassembled WGS sequence"/>
</dbReference>
<gene>
    <name evidence="3" type="ORF">CRX53_22345</name>
    <name evidence="1" type="ORF">OEZ79_12325</name>
    <name evidence="2" type="ORF">VOF76_26360</name>
</gene>
<dbReference type="Proteomes" id="UP001357437">
    <property type="component" value="Unassembled WGS sequence"/>
</dbReference>
<keyword evidence="5" id="KW-1185">Reference proteome</keyword>
<proteinExistence type="predicted"/>
<accession>A0A7H0FCQ6</accession>
<evidence type="ECO:0000313" key="2">
    <source>
        <dbReference type="EMBL" id="MEC3939625.1"/>
    </source>
</evidence>
<dbReference type="EMBL" id="JAOURS010000011">
    <property type="protein sequence ID" value="MDC6639024.1"/>
    <property type="molecule type" value="Genomic_DNA"/>
</dbReference>
<evidence type="ECO:0000313" key="5">
    <source>
        <dbReference type="Proteomes" id="UP001357437"/>
    </source>
</evidence>
<sequence length="131" mass="15253">MKNSKLIIFTIFIVAMGVGYISLAARVFVPVCYTQDDFFLYHMVTPEALKWTPRISSHWYFVGQTDEGSGLKWNEIVFTNINKNEVGTLVEQLDTWINDYPQRRETMSVSADESNGLPEIRVIHYERDRNK</sequence>
<dbReference type="EMBL" id="PDLK01000002">
    <property type="protein sequence ID" value="PHH06482.1"/>
    <property type="molecule type" value="Genomic_DNA"/>
</dbReference>
<dbReference type="AlphaFoldDB" id="A0A7H0FCQ6"/>
<reference evidence="4" key="1">
    <citation type="submission" date="2017-09" db="EMBL/GenBank/DDBJ databases">
        <title>FDA dAtabase for Regulatory Grade micrObial Sequences (FDA-ARGOS): Supporting development and validation of Infectious Disease Dx tests.</title>
        <authorList>
            <person name="Minogue T."/>
            <person name="Wolcott M."/>
            <person name="Wasieloski L."/>
            <person name="Aguilar W."/>
            <person name="Moore D."/>
            <person name="Tallon L."/>
            <person name="Sadzewicz L."/>
            <person name="Ott S."/>
            <person name="Zhao X."/>
            <person name="Nagaraj S."/>
            <person name="Vavikolanu K."/>
            <person name="Aluvathingal J."/>
            <person name="Nadendla S."/>
            <person name="Sichtig H."/>
        </authorList>
    </citation>
    <scope>NUCLEOTIDE SEQUENCE [LARGE SCALE GENOMIC DNA]</scope>
    <source>
        <strain evidence="4">FDAARGOS_404</strain>
    </source>
</reference>
<reference evidence="2 5" key="4">
    <citation type="submission" date="2024-01" db="EMBL/GenBank/DDBJ databases">
        <title>Comparative Genomics of Leclercia adecarboxylata Strains Isolated from Several Sources.</title>
        <authorList>
            <person name="Yescas-Zazueta V."/>
            <person name="Balbuena-Alonso M.G."/>
            <person name="Valencia D."/>
            <person name="Mendez-Pfeiffer P.A."/>
            <person name="Ballesteros-Monrreal M.G."/>
            <person name="Rocha-Gracia R.D.C."/>
            <person name="Barrios-Villa E."/>
        </authorList>
    </citation>
    <scope>NUCLEOTIDE SEQUENCE [LARGE SCALE GENOMIC DNA]</scope>
    <source>
        <strain evidence="2 5">33MEM</strain>
    </source>
</reference>
<evidence type="ECO:0000313" key="3">
    <source>
        <dbReference type="EMBL" id="PHH06482.1"/>
    </source>
</evidence>
<reference evidence="3" key="2">
    <citation type="submission" date="2017-09" db="EMBL/GenBank/DDBJ databases">
        <title>FDA dAtabase for Regulatory Grade micrObial Sequences (FDA-ARGOS): Supporting development and validation of Infectious Disease Dx tests.</title>
        <authorList>
            <person name="Minogue T."/>
            <person name="Wolcott M."/>
            <person name="Wasieloski L."/>
            <person name="Aguilar W."/>
            <person name="Moore D."/>
            <person name="Tallon L.J."/>
            <person name="Sadzewicz L."/>
            <person name="Ott S."/>
            <person name="Zhao X."/>
            <person name="Nagaraj S."/>
            <person name="Vavikolanu K."/>
            <person name="Aluvathingal J."/>
            <person name="Nadendla S."/>
            <person name="Sichtig H."/>
        </authorList>
    </citation>
    <scope>NUCLEOTIDE SEQUENCE</scope>
    <source>
        <strain evidence="3">FDAARGOS_404</strain>
    </source>
</reference>
<comment type="caution">
    <text evidence="3">The sequence shown here is derived from an EMBL/GenBank/DDBJ whole genome shotgun (WGS) entry which is preliminary data.</text>
</comment>
<dbReference type="EMBL" id="JAYMCU010000256">
    <property type="protein sequence ID" value="MEC3939625.1"/>
    <property type="molecule type" value="Genomic_DNA"/>
</dbReference>
<dbReference type="OrthoDB" id="6608259at2"/>